<evidence type="ECO:0000256" key="5">
    <source>
        <dbReference type="ARBA" id="ARBA00022723"/>
    </source>
</evidence>
<dbReference type="InterPro" id="IPR003607">
    <property type="entry name" value="HD/PDEase_dom"/>
</dbReference>
<keyword evidence="6" id="KW-0547">Nucleotide-binding</keyword>
<dbReference type="InterPro" id="IPR032828">
    <property type="entry name" value="PolyA_RNA-bd"/>
</dbReference>
<evidence type="ECO:0000256" key="4">
    <source>
        <dbReference type="ARBA" id="ARBA00022695"/>
    </source>
</evidence>
<dbReference type="PROSITE" id="PS51257">
    <property type="entry name" value="PROKAR_LIPOPROTEIN"/>
    <property type="match status" value="1"/>
</dbReference>
<dbReference type="Pfam" id="PF01743">
    <property type="entry name" value="PolyA_pol"/>
    <property type="match status" value="1"/>
</dbReference>
<dbReference type="GO" id="GO:0008033">
    <property type="term" value="P:tRNA processing"/>
    <property type="evidence" value="ECO:0007669"/>
    <property type="project" value="UniProtKB-KW"/>
</dbReference>
<evidence type="ECO:0000256" key="8">
    <source>
        <dbReference type="RuleBase" id="RU003953"/>
    </source>
</evidence>
<comment type="similarity">
    <text evidence="8">Belongs to the tRNA nucleotidyltransferase/poly(A) polymerase family.</text>
</comment>
<dbReference type="Gene3D" id="3.30.460.10">
    <property type="entry name" value="Beta Polymerase, domain 2"/>
    <property type="match status" value="1"/>
</dbReference>
<protein>
    <submittedName>
        <fullName evidence="11">CCA tRNA nucleotidyltransferase</fullName>
    </submittedName>
</protein>
<feature type="domain" description="HD" evidence="10">
    <location>
        <begin position="240"/>
        <end position="348"/>
    </location>
</feature>
<dbReference type="AlphaFoldDB" id="A0A537L4A9"/>
<dbReference type="SUPFAM" id="SSF81891">
    <property type="entry name" value="Poly A polymerase C-terminal region-like"/>
    <property type="match status" value="1"/>
</dbReference>
<dbReference type="InterPro" id="IPR006675">
    <property type="entry name" value="HDIG_dom"/>
</dbReference>
<comment type="caution">
    <text evidence="11">The sequence shown here is derived from an EMBL/GenBank/DDBJ whole genome shotgun (WGS) entry which is preliminary data.</text>
</comment>
<dbReference type="GO" id="GO:0016779">
    <property type="term" value="F:nucleotidyltransferase activity"/>
    <property type="evidence" value="ECO:0007669"/>
    <property type="project" value="UniProtKB-KW"/>
</dbReference>
<dbReference type="Gene3D" id="1.10.3090.10">
    <property type="entry name" value="cca-adding enzyme, domain 2"/>
    <property type="match status" value="1"/>
</dbReference>
<keyword evidence="7" id="KW-0460">Magnesium</keyword>
<dbReference type="InterPro" id="IPR006674">
    <property type="entry name" value="HD_domain"/>
</dbReference>
<dbReference type="GO" id="GO:0000049">
    <property type="term" value="F:tRNA binding"/>
    <property type="evidence" value="ECO:0007669"/>
    <property type="project" value="TreeGrafter"/>
</dbReference>
<evidence type="ECO:0000256" key="1">
    <source>
        <dbReference type="ARBA" id="ARBA00001946"/>
    </source>
</evidence>
<proteinExistence type="inferred from homology"/>
<dbReference type="Pfam" id="PF12627">
    <property type="entry name" value="PolyA_pol_RNAbd"/>
    <property type="match status" value="1"/>
</dbReference>
<dbReference type="Pfam" id="PF01966">
    <property type="entry name" value="HD"/>
    <property type="match status" value="1"/>
</dbReference>
<gene>
    <name evidence="11" type="ORF">E6H01_06210</name>
</gene>
<organism evidence="11 12">
    <name type="scientific">Candidatus Segetimicrobium genomatis</name>
    <dbReference type="NCBI Taxonomy" id="2569760"/>
    <lineage>
        <taxon>Bacteria</taxon>
        <taxon>Bacillati</taxon>
        <taxon>Candidatus Sysuimicrobiota</taxon>
        <taxon>Candidatus Sysuimicrobiia</taxon>
        <taxon>Candidatus Sysuimicrobiales</taxon>
        <taxon>Candidatus Segetimicrobiaceae</taxon>
        <taxon>Candidatus Segetimicrobium</taxon>
    </lineage>
</organism>
<sequence length="457" mass="50849">MSAMTLREGAVVVVRRLREHGCTAYWVGGCVRDLEMGREPHDYDVATNARPSEVATLFPNAVLVGVKFGVVVVPLNGHHYEVSTFRTEGPYVDGRRPSRVEFVDAQSDVIRRDFTINGLLHDPLTGQTIDYVGGRADIARRIVRTIGPPRIRFAEDRLRMLRAVRLAAELQFDIDDDTFRAIAEQASAITEVSAERIRDELLRLLIAPGRGRGVRLLHASGLLQVILPEVAAMAGVPQPPEFHPEGDVFIHTVLALEHLRDPSPVLAIATLLHDIGKPPTLSVSDRIRFNEHDVVGAEMAEAVCRRLRLSGQDTERVVALVRDHLRVKDLPKMRPAKATRFLLDPACADHLELHRVDCLASHGNLDVYHWATAALQELAAQHVDRERLISGDDLLALGYRPGPQYKTILDYVEDARLEGRVRTRDEALALVRELFPQSESTQSSQSPQSSRSTAKDP</sequence>
<feature type="region of interest" description="Disordered" evidence="9">
    <location>
        <begin position="433"/>
        <end position="457"/>
    </location>
</feature>
<evidence type="ECO:0000256" key="3">
    <source>
        <dbReference type="ARBA" id="ARBA00022694"/>
    </source>
</evidence>
<dbReference type="InterPro" id="IPR002646">
    <property type="entry name" value="PolA_pol_head_dom"/>
</dbReference>
<dbReference type="PANTHER" id="PTHR46173">
    <property type="entry name" value="CCA TRNA NUCLEOTIDYLTRANSFERASE 1, MITOCHONDRIAL"/>
    <property type="match status" value="1"/>
</dbReference>
<dbReference type="EMBL" id="VBAL01000070">
    <property type="protein sequence ID" value="TMJ02848.1"/>
    <property type="molecule type" value="Genomic_DNA"/>
</dbReference>
<evidence type="ECO:0000256" key="2">
    <source>
        <dbReference type="ARBA" id="ARBA00022679"/>
    </source>
</evidence>
<evidence type="ECO:0000256" key="7">
    <source>
        <dbReference type="ARBA" id="ARBA00022842"/>
    </source>
</evidence>
<dbReference type="InterPro" id="IPR043519">
    <property type="entry name" value="NT_sf"/>
</dbReference>
<comment type="cofactor">
    <cofactor evidence="1">
        <name>Mg(2+)</name>
        <dbReference type="ChEBI" id="CHEBI:18420"/>
    </cofactor>
</comment>
<evidence type="ECO:0000313" key="12">
    <source>
        <dbReference type="Proteomes" id="UP000319353"/>
    </source>
</evidence>
<dbReference type="CDD" id="cd00077">
    <property type="entry name" value="HDc"/>
    <property type="match status" value="1"/>
</dbReference>
<evidence type="ECO:0000256" key="9">
    <source>
        <dbReference type="SAM" id="MobiDB-lite"/>
    </source>
</evidence>
<dbReference type="CDD" id="cd05398">
    <property type="entry name" value="NT_ClassII-CCAase"/>
    <property type="match status" value="1"/>
</dbReference>
<feature type="compositionally biased region" description="Low complexity" evidence="9">
    <location>
        <begin position="437"/>
        <end position="457"/>
    </location>
</feature>
<keyword evidence="4" id="KW-0548">Nucleotidyltransferase</keyword>
<dbReference type="InterPro" id="IPR050264">
    <property type="entry name" value="Bact_CCA-adding_enz_type3_sf"/>
</dbReference>
<dbReference type="SUPFAM" id="SSF81301">
    <property type="entry name" value="Nucleotidyltransferase"/>
    <property type="match status" value="1"/>
</dbReference>
<name>A0A537L4A9_9BACT</name>
<evidence type="ECO:0000313" key="11">
    <source>
        <dbReference type="EMBL" id="TMJ02848.1"/>
    </source>
</evidence>
<accession>A0A537L4A9</accession>
<dbReference type="NCBIfam" id="TIGR00277">
    <property type="entry name" value="HDIG"/>
    <property type="match status" value="1"/>
</dbReference>
<dbReference type="PROSITE" id="PS51831">
    <property type="entry name" value="HD"/>
    <property type="match status" value="1"/>
</dbReference>
<keyword evidence="2 8" id="KW-0808">Transferase</keyword>
<keyword evidence="3" id="KW-0819">tRNA processing</keyword>
<dbReference type="PANTHER" id="PTHR46173:SF1">
    <property type="entry name" value="CCA TRNA NUCLEOTIDYLTRANSFERASE 1, MITOCHONDRIAL"/>
    <property type="match status" value="1"/>
</dbReference>
<dbReference type="GO" id="GO:0000166">
    <property type="term" value="F:nucleotide binding"/>
    <property type="evidence" value="ECO:0007669"/>
    <property type="project" value="UniProtKB-KW"/>
</dbReference>
<keyword evidence="8" id="KW-0694">RNA-binding</keyword>
<evidence type="ECO:0000259" key="10">
    <source>
        <dbReference type="PROSITE" id="PS51831"/>
    </source>
</evidence>
<reference evidence="11 12" key="1">
    <citation type="journal article" date="2019" name="Nat. Microbiol.">
        <title>Mediterranean grassland soil C-N compound turnover is dependent on rainfall and depth, and is mediated by genomically divergent microorganisms.</title>
        <authorList>
            <person name="Diamond S."/>
            <person name="Andeer P.F."/>
            <person name="Li Z."/>
            <person name="Crits-Christoph A."/>
            <person name="Burstein D."/>
            <person name="Anantharaman K."/>
            <person name="Lane K.R."/>
            <person name="Thomas B.C."/>
            <person name="Pan C."/>
            <person name="Northen T.R."/>
            <person name="Banfield J.F."/>
        </authorList>
    </citation>
    <scope>NUCLEOTIDE SEQUENCE [LARGE SCALE GENOMIC DNA]</scope>
    <source>
        <strain evidence="11">NP_4</strain>
    </source>
</reference>
<keyword evidence="5" id="KW-0479">Metal-binding</keyword>
<dbReference type="GO" id="GO:0046872">
    <property type="term" value="F:metal ion binding"/>
    <property type="evidence" value="ECO:0007669"/>
    <property type="project" value="UniProtKB-KW"/>
</dbReference>
<evidence type="ECO:0000256" key="6">
    <source>
        <dbReference type="ARBA" id="ARBA00022741"/>
    </source>
</evidence>
<dbReference type="Proteomes" id="UP000319353">
    <property type="component" value="Unassembled WGS sequence"/>
</dbReference>